<evidence type="ECO:0000313" key="2">
    <source>
        <dbReference type="Proteomes" id="UP000005096"/>
    </source>
</evidence>
<gene>
    <name evidence="1" type="ORF">Apau_0716</name>
</gene>
<dbReference type="HOGENOM" id="CLU_2893959_0_0_0"/>
<proteinExistence type="predicted"/>
<accession>E3CUR4</accession>
<reference evidence="1 2" key="1">
    <citation type="journal article" date="2010" name="Stand. Genomic Sci.">
        <title>Non-contiguous finished genome sequence of Aminomonas paucivorans type strain (GLU-3).</title>
        <authorList>
            <person name="Pitluck S."/>
            <person name="Yasawong M."/>
            <person name="Held B."/>
            <person name="Lapidus A."/>
            <person name="Nolan M."/>
            <person name="Copeland A."/>
            <person name="Lucas S."/>
            <person name="Del Rio T.G."/>
            <person name="Tice H."/>
            <person name="Cheng J.F."/>
            <person name="Chertkov O."/>
            <person name="Goodwin L."/>
            <person name="Tapia R."/>
            <person name="Han C."/>
            <person name="Liolios K."/>
            <person name="Ivanova N."/>
            <person name="Mavromatis K."/>
            <person name="Ovchinnikova G."/>
            <person name="Pati A."/>
            <person name="Chen A."/>
            <person name="Palaniappan K."/>
            <person name="Land M."/>
            <person name="Hauser L."/>
            <person name="Chang Y.J."/>
            <person name="Jeffries C.D."/>
            <person name="Pukall R."/>
            <person name="Spring S."/>
            <person name="Rohde M."/>
            <person name="Sikorski J."/>
            <person name="Goker M."/>
            <person name="Woyke T."/>
            <person name="Bristow J."/>
            <person name="Eisen J.A."/>
            <person name="Markowitz V."/>
            <person name="Hugenholtz P."/>
            <person name="Kyrpides N.C."/>
            <person name="Klenk H.P."/>
        </authorList>
    </citation>
    <scope>NUCLEOTIDE SEQUENCE [LARGE SCALE GENOMIC DNA]</scope>
    <source>
        <strain evidence="1 2">DSM 12260</strain>
    </source>
</reference>
<keyword evidence="2" id="KW-1185">Reference proteome</keyword>
<dbReference type="Proteomes" id="UP000005096">
    <property type="component" value="Chromosome"/>
</dbReference>
<dbReference type="AlphaFoldDB" id="E3CUR4"/>
<dbReference type="PaxDb" id="584708-Apau_0716"/>
<protein>
    <submittedName>
        <fullName evidence="1">Uncharacterized protein</fullName>
    </submittedName>
</protein>
<sequence length="62" mass="6609">MDSIRVYCMLYRGIAPRGREKDMERNQAEKALAEALGAVAVSAGSITAATYGIAKACLQFLG</sequence>
<organism evidence="1 2">
    <name type="scientific">Aminomonas paucivorans DSM 12260</name>
    <dbReference type="NCBI Taxonomy" id="584708"/>
    <lineage>
        <taxon>Bacteria</taxon>
        <taxon>Thermotogati</taxon>
        <taxon>Synergistota</taxon>
        <taxon>Synergistia</taxon>
        <taxon>Synergistales</taxon>
        <taxon>Synergistaceae</taxon>
        <taxon>Aminomonas</taxon>
    </lineage>
</organism>
<dbReference type="EMBL" id="CM001022">
    <property type="protein sequence ID" value="EFQ23144.1"/>
    <property type="molecule type" value="Genomic_DNA"/>
</dbReference>
<name>E3CUR4_9BACT</name>
<evidence type="ECO:0000313" key="1">
    <source>
        <dbReference type="EMBL" id="EFQ23144.1"/>
    </source>
</evidence>